<dbReference type="PANTHER" id="PTHR43941">
    <property type="entry name" value="STRUCTURAL MAINTENANCE OF CHROMOSOMES PROTEIN 2"/>
    <property type="match status" value="1"/>
</dbReference>
<evidence type="ECO:0000259" key="2">
    <source>
        <dbReference type="PROSITE" id="PS50006"/>
    </source>
</evidence>
<protein>
    <submittedName>
        <fullName evidence="3">FHA domain-containing protein</fullName>
    </submittedName>
</protein>
<feature type="compositionally biased region" description="Gly residues" evidence="1">
    <location>
        <begin position="179"/>
        <end position="194"/>
    </location>
</feature>
<feature type="compositionally biased region" description="Gly residues" evidence="1">
    <location>
        <begin position="204"/>
        <end position="225"/>
    </location>
</feature>
<feature type="region of interest" description="Disordered" evidence="1">
    <location>
        <begin position="147"/>
        <end position="239"/>
    </location>
</feature>
<feature type="compositionally biased region" description="Basic and acidic residues" evidence="1">
    <location>
        <begin position="429"/>
        <end position="438"/>
    </location>
</feature>
<gene>
    <name evidence="3" type="ORF">FRC96_16435</name>
</gene>
<dbReference type="PROSITE" id="PS50006">
    <property type="entry name" value="FHA_DOMAIN"/>
    <property type="match status" value="1"/>
</dbReference>
<dbReference type="AlphaFoldDB" id="A0A5C6X1T3"/>
<dbReference type="Gene3D" id="2.60.200.20">
    <property type="match status" value="1"/>
</dbReference>
<dbReference type="PANTHER" id="PTHR43941:SF1">
    <property type="entry name" value="STRUCTURAL MAINTENANCE OF CHROMOSOMES PROTEIN 2"/>
    <property type="match status" value="1"/>
</dbReference>
<proteinExistence type="predicted"/>
<evidence type="ECO:0000256" key="1">
    <source>
        <dbReference type="SAM" id="MobiDB-lite"/>
    </source>
</evidence>
<dbReference type="SUPFAM" id="SSF49879">
    <property type="entry name" value="SMAD/FHA domain"/>
    <property type="match status" value="1"/>
</dbReference>
<feature type="domain" description="FHA" evidence="2">
    <location>
        <begin position="25"/>
        <end position="69"/>
    </location>
</feature>
<feature type="compositionally biased region" description="Gly residues" evidence="1">
    <location>
        <begin position="147"/>
        <end position="157"/>
    </location>
</feature>
<dbReference type="Gene3D" id="1.10.287.1490">
    <property type="match status" value="1"/>
</dbReference>
<organism evidence="3 4">
    <name type="scientific">Lujinxingia vulgaris</name>
    <dbReference type="NCBI Taxonomy" id="2600176"/>
    <lineage>
        <taxon>Bacteria</taxon>
        <taxon>Deltaproteobacteria</taxon>
        <taxon>Bradymonadales</taxon>
        <taxon>Lujinxingiaceae</taxon>
        <taxon>Lujinxingia</taxon>
    </lineage>
</organism>
<dbReference type="InterPro" id="IPR008984">
    <property type="entry name" value="SMAD_FHA_dom_sf"/>
</dbReference>
<dbReference type="Proteomes" id="UP000321046">
    <property type="component" value="Unassembled WGS sequence"/>
</dbReference>
<accession>A0A5C6X1T3</accession>
<dbReference type="SMART" id="SM00240">
    <property type="entry name" value="FHA"/>
    <property type="match status" value="1"/>
</dbReference>
<dbReference type="EMBL" id="VOSL01000110">
    <property type="protein sequence ID" value="TXD32765.1"/>
    <property type="molecule type" value="Genomic_DNA"/>
</dbReference>
<feature type="region of interest" description="Disordered" evidence="1">
    <location>
        <begin position="417"/>
        <end position="438"/>
    </location>
</feature>
<evidence type="ECO:0000313" key="3">
    <source>
        <dbReference type="EMBL" id="TXD32765.1"/>
    </source>
</evidence>
<dbReference type="RefSeq" id="WP_146976021.1">
    <property type="nucleotide sequence ID" value="NZ_VOSL01000110.1"/>
</dbReference>
<sequence length="620" mass="66982">MAKLVYTDASGREMSVELGPQAPVVSIGRATDCTIRSNRKSVSRHHAEFHYSNGRYEIVDLNSSNGTYLMINDERKPVTSSEFLQDQDEVWCGDFILRFYQDASQQPGGQKPAAAPQLNGNYGGGGLEVEQGYGANRVTQDFGQDEVGGFGQGGFGQGQNPNQGGAQQGFGQNSYDSGMGAGQHQGGVSGGQNGFGQTPYDAGMGAGQNQGGFGQNGFDQGGFDQGGDEDDGGGVSFGVSAGGGQYAGLNEASAGYDDVLEIDPRELASEVSEVDPYAGGGVSAGGVDVARLQDEKRAIEELAARQADEIEGLRRQLEEAQLAAPQSGDHGEAERLNAELREALEEKERLSTELRETREASQEAIIERERGEDLDRRLQEATSRIDELRARAETAESQLDTRDADMALLERELERAQEELRASRGGGQAREELEAARKEAARQERLLGEFERRNRDLQAEQVELNAEIEALRAAAVDVGGRLEAAQAELASLGEELEGLRAERDTLQGRAEAAEGSLEEARAARASLESLERDLRGEIEGLKQRLKLERERARSGEQAAPGFDAGALRAKMESLDRIVDAIERTDLQPLSTVDRVRLQSAIRDTAPRRTLKEMMDALSEG</sequence>
<reference evidence="3 4" key="1">
    <citation type="submission" date="2019-08" db="EMBL/GenBank/DDBJ databases">
        <title>Bradymonadales sp. TMQ2.</title>
        <authorList>
            <person name="Liang Q."/>
        </authorList>
    </citation>
    <scope>NUCLEOTIDE SEQUENCE [LARGE SCALE GENOMIC DNA]</scope>
    <source>
        <strain evidence="3 4">TMQ2</strain>
    </source>
</reference>
<name>A0A5C6X1T3_9DELT</name>
<feature type="compositionally biased region" description="Low complexity" evidence="1">
    <location>
        <begin position="158"/>
        <end position="173"/>
    </location>
</feature>
<dbReference type="OrthoDB" id="151099at2"/>
<dbReference type="Pfam" id="PF00498">
    <property type="entry name" value="FHA"/>
    <property type="match status" value="1"/>
</dbReference>
<dbReference type="InterPro" id="IPR000253">
    <property type="entry name" value="FHA_dom"/>
</dbReference>
<evidence type="ECO:0000313" key="4">
    <source>
        <dbReference type="Proteomes" id="UP000321046"/>
    </source>
</evidence>
<comment type="caution">
    <text evidence="3">The sequence shown here is derived from an EMBL/GenBank/DDBJ whole genome shotgun (WGS) entry which is preliminary data.</text>
</comment>
<dbReference type="CDD" id="cd00060">
    <property type="entry name" value="FHA"/>
    <property type="match status" value="1"/>
</dbReference>